<proteinExistence type="predicted"/>
<name>A0A8S5PZK9_9CAUD</name>
<accession>A0A8S5PZK9</accession>
<dbReference type="EMBL" id="BK015540">
    <property type="protein sequence ID" value="DAE11963.1"/>
    <property type="molecule type" value="Genomic_DNA"/>
</dbReference>
<reference evidence="1" key="1">
    <citation type="journal article" date="2021" name="Proc. Natl. Acad. Sci. U.S.A.">
        <title>A Catalog of Tens of Thousands of Viruses from Human Metagenomes Reveals Hidden Associations with Chronic Diseases.</title>
        <authorList>
            <person name="Tisza M.J."/>
            <person name="Buck C.B."/>
        </authorList>
    </citation>
    <scope>NUCLEOTIDE SEQUENCE</scope>
    <source>
        <strain evidence="1">CtBtT5</strain>
    </source>
</reference>
<protein>
    <submittedName>
        <fullName evidence="1">Uncharacterized protein</fullName>
    </submittedName>
</protein>
<evidence type="ECO:0000313" key="1">
    <source>
        <dbReference type="EMBL" id="DAE11963.1"/>
    </source>
</evidence>
<sequence length="41" mass="4387">MIVVVFQLLDFVILLIPTPLSSSLSANLASPVTESTIKIES</sequence>
<organism evidence="1">
    <name type="scientific">Myoviridae sp. ctBtT5</name>
    <dbReference type="NCBI Taxonomy" id="2825048"/>
    <lineage>
        <taxon>Viruses</taxon>
        <taxon>Duplodnaviria</taxon>
        <taxon>Heunggongvirae</taxon>
        <taxon>Uroviricota</taxon>
        <taxon>Caudoviricetes</taxon>
    </lineage>
</organism>